<dbReference type="GO" id="GO:0005886">
    <property type="term" value="C:plasma membrane"/>
    <property type="evidence" value="ECO:0007669"/>
    <property type="project" value="UniProtKB-SubCell"/>
</dbReference>
<dbReference type="GO" id="GO:0005507">
    <property type="term" value="F:copper ion binding"/>
    <property type="evidence" value="ECO:0007669"/>
    <property type="project" value="InterPro"/>
</dbReference>
<dbReference type="InterPro" id="IPR045187">
    <property type="entry name" value="CcO_II"/>
</dbReference>
<keyword evidence="11 15" id="KW-0560">Oxidoreductase</keyword>
<dbReference type="eggNOG" id="COG1622">
    <property type="taxonomic scope" value="Bacteria"/>
</dbReference>
<evidence type="ECO:0000256" key="1">
    <source>
        <dbReference type="ARBA" id="ARBA00004418"/>
    </source>
</evidence>
<dbReference type="Gene3D" id="1.10.287.90">
    <property type="match status" value="1"/>
</dbReference>
<keyword evidence="4 15" id="KW-0813">Transport</keyword>
<dbReference type="EMBL" id="CP000555">
    <property type="protein sequence ID" value="ABM94703.1"/>
    <property type="molecule type" value="Genomic_DNA"/>
</dbReference>
<dbReference type="GO" id="GO:0042597">
    <property type="term" value="C:periplasmic space"/>
    <property type="evidence" value="ECO:0007669"/>
    <property type="project" value="UniProtKB-SubCell"/>
</dbReference>
<dbReference type="Proteomes" id="UP000000366">
    <property type="component" value="Chromosome"/>
</dbReference>
<evidence type="ECO:0000256" key="5">
    <source>
        <dbReference type="ARBA" id="ARBA00022475"/>
    </source>
</evidence>
<reference evidence="19 20" key="1">
    <citation type="journal article" date="2007" name="J. Bacteriol.">
        <title>Whole-genome analysis of the methyl tert-butyl ether-degrading beta-proteobacterium Methylibium petroleiphilum PM1.</title>
        <authorList>
            <person name="Kane S.R."/>
            <person name="Chakicherla A.Y."/>
            <person name="Chain P.S.G."/>
            <person name="Schmidt R."/>
            <person name="Shin M.W."/>
            <person name="Legler T.C."/>
            <person name="Scow K.M."/>
            <person name="Larimer F.W."/>
            <person name="Lucas S.M."/>
            <person name="Richardson P.M."/>
            <person name="Hristova K.R."/>
        </authorList>
    </citation>
    <scope>NUCLEOTIDE SEQUENCE [LARGE SCALE GENOMIC DNA]</scope>
    <source>
        <strain evidence="20">ATCC BAA-1232 / LMG 22953 / PM1</strain>
    </source>
</reference>
<evidence type="ECO:0000256" key="3">
    <source>
        <dbReference type="ARBA" id="ARBA00007866"/>
    </source>
</evidence>
<feature type="domain" description="Cytochrome oxidase subunit II copper A binding" evidence="17">
    <location>
        <begin position="131"/>
        <end position="243"/>
    </location>
</feature>
<keyword evidence="12 15" id="KW-0472">Membrane</keyword>
<dbReference type="PANTHER" id="PTHR22888">
    <property type="entry name" value="CYTOCHROME C OXIDASE, SUBUNIT II"/>
    <property type="match status" value="1"/>
</dbReference>
<evidence type="ECO:0000256" key="7">
    <source>
        <dbReference type="ARBA" id="ARBA00022692"/>
    </source>
</evidence>
<dbReference type="GO" id="GO:0009486">
    <property type="term" value="F:cytochrome bo3 ubiquinol oxidase activity"/>
    <property type="evidence" value="ECO:0007669"/>
    <property type="project" value="InterPro"/>
</dbReference>
<dbReference type="Pfam" id="PF06481">
    <property type="entry name" value="COX_ARM"/>
    <property type="match status" value="1"/>
</dbReference>
<dbReference type="SUPFAM" id="SSF49503">
    <property type="entry name" value="Cupredoxins"/>
    <property type="match status" value="1"/>
</dbReference>
<dbReference type="PIRSF" id="PIRSF000292">
    <property type="entry name" value="Ubi_od_II"/>
    <property type="match status" value="1"/>
</dbReference>
<comment type="subcellular location">
    <subcellularLocation>
        <location evidence="2">Cell membrane</location>
        <topology evidence="2">Multi-pass membrane protein</topology>
    </subcellularLocation>
    <subcellularLocation>
        <location evidence="1">Periplasm</location>
    </subcellularLocation>
</comment>
<name>A2SGL4_METPP</name>
<gene>
    <name evidence="19" type="ordered locus">Mpe_A1744</name>
</gene>
<evidence type="ECO:0000256" key="14">
    <source>
        <dbReference type="ARBA" id="ARBA00023288"/>
    </source>
</evidence>
<evidence type="ECO:0000256" key="4">
    <source>
        <dbReference type="ARBA" id="ARBA00022448"/>
    </source>
</evidence>
<dbReference type="InterPro" id="IPR011759">
    <property type="entry name" value="Cyt_c_oxidase_su2_TM_dom"/>
</dbReference>
<dbReference type="InterPro" id="IPR034227">
    <property type="entry name" value="CuRO_UO_II"/>
</dbReference>
<proteinExistence type="inferred from homology"/>
<evidence type="ECO:0000313" key="19">
    <source>
        <dbReference type="EMBL" id="ABM94703.1"/>
    </source>
</evidence>
<keyword evidence="10 16" id="KW-1133">Transmembrane helix</keyword>
<feature type="transmembrane region" description="Helical" evidence="16">
    <location>
        <begin position="86"/>
        <end position="107"/>
    </location>
</feature>
<evidence type="ECO:0000313" key="20">
    <source>
        <dbReference type="Proteomes" id="UP000000366"/>
    </source>
</evidence>
<keyword evidence="5 15" id="KW-1003">Cell membrane</keyword>
<dbReference type="InterPro" id="IPR006333">
    <property type="entry name" value="Cyt_o_ubiquinol_oxidase_su2"/>
</dbReference>
<dbReference type="CDD" id="cd04212">
    <property type="entry name" value="CuRO_UO_II"/>
    <property type="match status" value="1"/>
</dbReference>
<evidence type="ECO:0000256" key="12">
    <source>
        <dbReference type="ARBA" id="ARBA00023136"/>
    </source>
</evidence>
<evidence type="ECO:0000256" key="6">
    <source>
        <dbReference type="ARBA" id="ARBA00022660"/>
    </source>
</evidence>
<dbReference type="AlphaFoldDB" id="A2SGL4"/>
<sequence length="343" mass="37324">MRPLKSLRGLLLALAPLALLAGCDTVLLNPSGDIAAQQGRLIVVSTVLMLLIIVPVIVLTLLFAWRYRASNKAATYAPDWDHSTQLELVIWAAPLLIIIALGAVTWISTHTLDPYRPLQRIDAQRPVAPDTPTLTVEVVALDWKWLFIYPEQGIATVNELAAPVDVPIRFKITSSSVMNSFYIPALAGQIYAMPGMETKLHAVINRVGDYEGFSANYSGAGFSGMRFTFRGMAPQDFHRWVDATRAGRGTLDRTAYLQLEKPSEREPARRYARVAPDLYDAIVDRCVEPGTLCMKQIMALDARRGAGANALPNGPDAVCTVADADAPLVATDAATRPAFVATP</sequence>
<dbReference type="GO" id="GO:0016682">
    <property type="term" value="F:oxidoreductase activity, acting on diphenols and related substances as donors, oxygen as acceptor"/>
    <property type="evidence" value="ECO:0007669"/>
    <property type="project" value="InterPro"/>
</dbReference>
<dbReference type="GO" id="GO:0042773">
    <property type="term" value="P:ATP synthesis coupled electron transport"/>
    <property type="evidence" value="ECO:0007669"/>
    <property type="project" value="TreeGrafter"/>
</dbReference>
<dbReference type="InterPro" id="IPR036257">
    <property type="entry name" value="Cyt_c_oxidase_su2_TM_sf"/>
</dbReference>
<keyword evidence="14" id="KW-0449">Lipoprotein</keyword>
<evidence type="ECO:0000256" key="11">
    <source>
        <dbReference type="ARBA" id="ARBA00023002"/>
    </source>
</evidence>
<dbReference type="InterPro" id="IPR002429">
    <property type="entry name" value="CcO_II-like_C"/>
</dbReference>
<dbReference type="RefSeq" id="WP_011829340.1">
    <property type="nucleotide sequence ID" value="NC_008825.1"/>
</dbReference>
<protein>
    <recommendedName>
        <fullName evidence="15">Ubiquinol oxidase subunit 2</fullName>
    </recommendedName>
</protein>
<dbReference type="InterPro" id="IPR010514">
    <property type="entry name" value="COX_ARM"/>
</dbReference>
<dbReference type="SUPFAM" id="SSF81464">
    <property type="entry name" value="Cytochrome c oxidase subunit II-like, transmembrane region"/>
    <property type="match status" value="1"/>
</dbReference>
<dbReference type="PANTHER" id="PTHR22888:SF18">
    <property type="entry name" value="CYTOCHROME BO(3) UBIQUINOL OXIDASE SUBUNIT 2"/>
    <property type="match status" value="1"/>
</dbReference>
<feature type="domain" description="Cytochrome oxidase subunit II transmembrane region profile" evidence="18">
    <location>
        <begin position="19"/>
        <end position="116"/>
    </location>
</feature>
<evidence type="ECO:0000259" key="17">
    <source>
        <dbReference type="PROSITE" id="PS50857"/>
    </source>
</evidence>
<dbReference type="PROSITE" id="PS50999">
    <property type="entry name" value="COX2_TM"/>
    <property type="match status" value="1"/>
</dbReference>
<dbReference type="Gene3D" id="2.60.40.420">
    <property type="entry name" value="Cupredoxins - blue copper proteins"/>
    <property type="match status" value="1"/>
</dbReference>
<evidence type="ECO:0000256" key="2">
    <source>
        <dbReference type="ARBA" id="ARBA00004651"/>
    </source>
</evidence>
<evidence type="ECO:0000256" key="8">
    <source>
        <dbReference type="ARBA" id="ARBA00022729"/>
    </source>
</evidence>
<dbReference type="PROSITE" id="PS50857">
    <property type="entry name" value="COX2_CUA"/>
    <property type="match status" value="1"/>
</dbReference>
<evidence type="ECO:0000256" key="16">
    <source>
        <dbReference type="SAM" id="Phobius"/>
    </source>
</evidence>
<keyword evidence="20" id="KW-1185">Reference proteome</keyword>
<organism evidence="19 20">
    <name type="scientific">Methylibium petroleiphilum (strain ATCC BAA-1232 / LMG 22953 / PM1)</name>
    <dbReference type="NCBI Taxonomy" id="420662"/>
    <lineage>
        <taxon>Bacteria</taxon>
        <taxon>Pseudomonadati</taxon>
        <taxon>Pseudomonadota</taxon>
        <taxon>Betaproteobacteria</taxon>
        <taxon>Burkholderiales</taxon>
        <taxon>Sphaerotilaceae</taxon>
        <taxon>Methylibium</taxon>
    </lineage>
</organism>
<keyword evidence="6 15" id="KW-0679">Respiratory chain</keyword>
<evidence type="ECO:0000256" key="15">
    <source>
        <dbReference type="PIRNR" id="PIRNR000292"/>
    </source>
</evidence>
<dbReference type="InterPro" id="IPR008972">
    <property type="entry name" value="Cupredoxin"/>
</dbReference>
<dbReference type="HOGENOM" id="CLU_036876_0_0_4"/>
<dbReference type="PROSITE" id="PS51257">
    <property type="entry name" value="PROKAR_LIPOPROTEIN"/>
    <property type="match status" value="1"/>
</dbReference>
<evidence type="ECO:0000256" key="13">
    <source>
        <dbReference type="ARBA" id="ARBA00023139"/>
    </source>
</evidence>
<keyword evidence="13" id="KW-0564">Palmitate</keyword>
<evidence type="ECO:0000259" key="18">
    <source>
        <dbReference type="PROSITE" id="PS50999"/>
    </source>
</evidence>
<dbReference type="STRING" id="420662.Mpe_A1744"/>
<dbReference type="KEGG" id="mpt:Mpe_A1744"/>
<dbReference type="Pfam" id="PF00116">
    <property type="entry name" value="COX2"/>
    <property type="match status" value="1"/>
</dbReference>
<evidence type="ECO:0000256" key="10">
    <source>
        <dbReference type="ARBA" id="ARBA00022989"/>
    </source>
</evidence>
<comment type="similarity">
    <text evidence="3 15">Belongs to the cytochrome c oxidase subunit 2 family.</text>
</comment>
<keyword evidence="9 15" id="KW-0249">Electron transport</keyword>
<dbReference type="GO" id="GO:0004129">
    <property type="term" value="F:cytochrome-c oxidase activity"/>
    <property type="evidence" value="ECO:0007669"/>
    <property type="project" value="UniProtKB-UniRule"/>
</dbReference>
<evidence type="ECO:0000256" key="9">
    <source>
        <dbReference type="ARBA" id="ARBA00022982"/>
    </source>
</evidence>
<accession>A2SGL4</accession>
<keyword evidence="8" id="KW-0732">Signal</keyword>
<dbReference type="NCBIfam" id="TIGR01433">
    <property type="entry name" value="CyoA"/>
    <property type="match status" value="1"/>
</dbReference>
<feature type="transmembrane region" description="Helical" evidence="16">
    <location>
        <begin position="41"/>
        <end position="65"/>
    </location>
</feature>
<keyword evidence="7 16" id="KW-0812">Transmembrane</keyword>